<dbReference type="GeneID" id="114251556"/>
<accession>A0A6J2KNE7</accession>
<keyword evidence="1" id="KW-1185">Reference proteome</keyword>
<sequence>MHFTVQSSKFLTTLYLFYLENKVLEKEVLKMKYVDETDCEEFYRRAQLNYKKMKPVSSTCAVSETMHESCVWDAGAVLITRQSWGYWKLVWHFVPHGLDQGFTNYCGLEDFQNSQMRP</sequence>
<gene>
    <name evidence="2" type="primary">LOC114251556</name>
</gene>
<evidence type="ECO:0000313" key="2">
    <source>
        <dbReference type="RefSeq" id="XP_028041674.1"/>
    </source>
</evidence>
<dbReference type="AlphaFoldDB" id="A0A6J2KNE7"/>
<dbReference type="OrthoDB" id="6924245at2759"/>
<dbReference type="KEGG" id="bman:114251556"/>
<protein>
    <submittedName>
        <fullName evidence="2">Uncharacterized protein LOC114251556</fullName>
    </submittedName>
</protein>
<dbReference type="Proteomes" id="UP000504629">
    <property type="component" value="Unplaced"/>
</dbReference>
<reference evidence="2" key="1">
    <citation type="submission" date="2025-08" db="UniProtKB">
        <authorList>
            <consortium name="RefSeq"/>
        </authorList>
    </citation>
    <scope>IDENTIFICATION</scope>
    <source>
        <tissue evidence="2">Silk gland</tissue>
    </source>
</reference>
<dbReference type="RefSeq" id="XP_028041674.1">
    <property type="nucleotide sequence ID" value="XM_028185873.1"/>
</dbReference>
<evidence type="ECO:0000313" key="1">
    <source>
        <dbReference type="Proteomes" id="UP000504629"/>
    </source>
</evidence>
<organism evidence="1 2">
    <name type="scientific">Bombyx mandarina</name>
    <name type="common">Wild silk moth</name>
    <name type="synonym">Wild silkworm</name>
    <dbReference type="NCBI Taxonomy" id="7092"/>
    <lineage>
        <taxon>Eukaryota</taxon>
        <taxon>Metazoa</taxon>
        <taxon>Ecdysozoa</taxon>
        <taxon>Arthropoda</taxon>
        <taxon>Hexapoda</taxon>
        <taxon>Insecta</taxon>
        <taxon>Pterygota</taxon>
        <taxon>Neoptera</taxon>
        <taxon>Endopterygota</taxon>
        <taxon>Lepidoptera</taxon>
        <taxon>Glossata</taxon>
        <taxon>Ditrysia</taxon>
        <taxon>Bombycoidea</taxon>
        <taxon>Bombycidae</taxon>
        <taxon>Bombycinae</taxon>
        <taxon>Bombyx</taxon>
    </lineage>
</organism>
<proteinExistence type="predicted"/>
<name>A0A6J2KNE7_BOMMA</name>